<reference evidence="3" key="1">
    <citation type="journal article" date="2024" name="IScience">
        <title>Strigolactones Initiate the Formation of Haustorium-like Structures in Castilleja.</title>
        <authorList>
            <person name="Buerger M."/>
            <person name="Peterson D."/>
            <person name="Chory J."/>
        </authorList>
    </citation>
    <scope>NUCLEOTIDE SEQUENCE [LARGE SCALE GENOMIC DNA]</scope>
</reference>
<protein>
    <submittedName>
        <fullName evidence="2">Uncharacterized protein</fullName>
    </submittedName>
</protein>
<dbReference type="PANTHER" id="PTHR34835:SF90">
    <property type="entry name" value="AMINOTRANSFERASE-LIKE PLANT MOBILE DOMAIN-CONTAINING PROTEIN"/>
    <property type="match status" value="1"/>
</dbReference>
<evidence type="ECO:0000313" key="3">
    <source>
        <dbReference type="Proteomes" id="UP001632038"/>
    </source>
</evidence>
<keyword evidence="3" id="KW-1185">Reference proteome</keyword>
<accession>A0ABD3CVA7</accession>
<evidence type="ECO:0000256" key="1">
    <source>
        <dbReference type="SAM" id="MobiDB-lite"/>
    </source>
</evidence>
<organism evidence="2 3">
    <name type="scientific">Castilleja foliolosa</name>
    <dbReference type="NCBI Taxonomy" id="1961234"/>
    <lineage>
        <taxon>Eukaryota</taxon>
        <taxon>Viridiplantae</taxon>
        <taxon>Streptophyta</taxon>
        <taxon>Embryophyta</taxon>
        <taxon>Tracheophyta</taxon>
        <taxon>Spermatophyta</taxon>
        <taxon>Magnoliopsida</taxon>
        <taxon>eudicotyledons</taxon>
        <taxon>Gunneridae</taxon>
        <taxon>Pentapetalae</taxon>
        <taxon>asterids</taxon>
        <taxon>lamiids</taxon>
        <taxon>Lamiales</taxon>
        <taxon>Orobanchaceae</taxon>
        <taxon>Pedicularideae</taxon>
        <taxon>Castillejinae</taxon>
        <taxon>Castilleja</taxon>
    </lineage>
</organism>
<feature type="compositionally biased region" description="Basic and acidic residues" evidence="1">
    <location>
        <begin position="160"/>
        <end position="169"/>
    </location>
</feature>
<gene>
    <name evidence="2" type="ORF">CASFOL_022715</name>
</gene>
<comment type="caution">
    <text evidence="2">The sequence shown here is derived from an EMBL/GenBank/DDBJ whole genome shotgun (WGS) entry which is preliminary data.</text>
</comment>
<feature type="region of interest" description="Disordered" evidence="1">
    <location>
        <begin position="160"/>
        <end position="187"/>
    </location>
</feature>
<proteinExistence type="predicted"/>
<evidence type="ECO:0000313" key="2">
    <source>
        <dbReference type="EMBL" id="KAL3633953.1"/>
    </source>
</evidence>
<dbReference type="Proteomes" id="UP001632038">
    <property type="component" value="Unassembled WGS sequence"/>
</dbReference>
<dbReference type="AlphaFoldDB" id="A0ABD3CVA7"/>
<dbReference type="PANTHER" id="PTHR34835">
    <property type="entry name" value="OS07G0283600 PROTEIN-RELATED"/>
    <property type="match status" value="1"/>
</dbReference>
<name>A0ABD3CVA7_9LAMI</name>
<feature type="region of interest" description="Disordered" evidence="1">
    <location>
        <begin position="634"/>
        <end position="659"/>
    </location>
</feature>
<dbReference type="EMBL" id="JAVIJP010000029">
    <property type="protein sequence ID" value="KAL3633953.1"/>
    <property type="molecule type" value="Genomic_DNA"/>
</dbReference>
<sequence>MTKELVRVKREVGEAMARKGDKRKKVGKSNLPKEGVITEEMLADVEANEQVNEEVVIDSGKTCTDVTGNEVVQDDEGTVKVTKNMVDDPPEKTGEKACTGEGELKKATLKKPRFSKKTAKGIVIQEPVVERAKTRGENSNAGATGKGKDVVVTDKIVDGGKRRKPDVTKPKALTPKRTKSVLGECSSKKQRTDDADIDIYPSLKTRNSGYTLIKAFKCLTNVQRDTVRSMGFGGLLEFNIAETPSTLGYWLLENFDPMACVVKLQEGRELRVEADDVTHVLGIPNGDTIIKRFAKNIPHPVVTQWRALFPDHLKSITAAHVADRMLSKETNTVWFKRLFLILITTCLVESCDNGYVITRIIPNFEDPDKAKELNWGQYMKKCLAEEVLSWNKKNRKDPFTGPLVFLMALYVDRVDLMDRLVTRVYPSVKGWTCTLFRQREKLEILAGGFGRGYPVDRARCEVNEDLSRSKNRPRTAVDANAPLRDEGEFKTSASQSAYSFAEALLRKSKLVAETISDIIEMVKSAPININENANLKNVVANTEHLLGCKLERPEVAEVTADVADPLSTWENEDFWSDPEITALMDAISMGVGKIDELGGGLGRREELRAMAFDSPPFNLGMTQDYPGGVVQEKNDEAGPAKTTAETKGKRKKVTVGKDVDPKGKGKMKVIFEQETQDAQSDDFVGMPSKRVTRNAASKKKSKSECSPYTLRAAKAGDGLNKVEKELCYWVMKNDELST</sequence>